<organism evidence="1 2">
    <name type="scientific">Trichonephila clavata</name>
    <name type="common">Joro spider</name>
    <name type="synonym">Nephila clavata</name>
    <dbReference type="NCBI Taxonomy" id="2740835"/>
    <lineage>
        <taxon>Eukaryota</taxon>
        <taxon>Metazoa</taxon>
        <taxon>Ecdysozoa</taxon>
        <taxon>Arthropoda</taxon>
        <taxon>Chelicerata</taxon>
        <taxon>Arachnida</taxon>
        <taxon>Araneae</taxon>
        <taxon>Araneomorphae</taxon>
        <taxon>Entelegynae</taxon>
        <taxon>Araneoidea</taxon>
        <taxon>Nephilidae</taxon>
        <taxon>Trichonephila</taxon>
    </lineage>
</organism>
<gene>
    <name evidence="1" type="ORF">TNCT_616581</name>
</gene>
<evidence type="ECO:0000313" key="2">
    <source>
        <dbReference type="Proteomes" id="UP000887116"/>
    </source>
</evidence>
<protein>
    <submittedName>
        <fullName evidence="1">Uncharacterized protein</fullName>
    </submittedName>
</protein>
<comment type="caution">
    <text evidence="1">The sequence shown here is derived from an EMBL/GenBank/DDBJ whole genome shotgun (WGS) entry which is preliminary data.</text>
</comment>
<reference evidence="1" key="1">
    <citation type="submission" date="2020-07" db="EMBL/GenBank/DDBJ databases">
        <title>Multicomponent nature underlies the extraordinary mechanical properties of spider dragline silk.</title>
        <authorList>
            <person name="Kono N."/>
            <person name="Nakamura H."/>
            <person name="Mori M."/>
            <person name="Yoshida Y."/>
            <person name="Ohtoshi R."/>
            <person name="Malay A.D."/>
            <person name="Moran D.A.P."/>
            <person name="Tomita M."/>
            <person name="Numata K."/>
            <person name="Arakawa K."/>
        </authorList>
    </citation>
    <scope>NUCLEOTIDE SEQUENCE</scope>
</reference>
<dbReference type="AlphaFoldDB" id="A0A8X6HDU0"/>
<name>A0A8X6HDU0_TRICU</name>
<keyword evidence="2" id="KW-1185">Reference proteome</keyword>
<accession>A0A8X6HDU0</accession>
<evidence type="ECO:0000313" key="1">
    <source>
        <dbReference type="EMBL" id="GFR01219.1"/>
    </source>
</evidence>
<dbReference type="EMBL" id="BMAO01035096">
    <property type="protein sequence ID" value="GFR01219.1"/>
    <property type="molecule type" value="Genomic_DNA"/>
</dbReference>
<dbReference type="Proteomes" id="UP000887116">
    <property type="component" value="Unassembled WGS sequence"/>
</dbReference>
<proteinExistence type="predicted"/>
<sequence>MIVGEGRVGARRQQHTSRISLSNRLLSCYKVKEEKTSSDKDSKFWAKRTGKVEVKVTSTHKLQLQNGNNKTNYSKIQCRFIPKHIQTHRKDLAKNRL</sequence>